<gene>
    <name evidence="1" type="ORF">UFOVP510_2</name>
</gene>
<organism evidence="1">
    <name type="scientific">uncultured Caudovirales phage</name>
    <dbReference type="NCBI Taxonomy" id="2100421"/>
    <lineage>
        <taxon>Viruses</taxon>
        <taxon>Duplodnaviria</taxon>
        <taxon>Heunggongvirae</taxon>
        <taxon>Uroviricota</taxon>
        <taxon>Caudoviricetes</taxon>
        <taxon>Peduoviridae</taxon>
        <taxon>Maltschvirus</taxon>
        <taxon>Maltschvirus maltsch</taxon>
    </lineage>
</organism>
<dbReference type="EMBL" id="LR796493">
    <property type="protein sequence ID" value="CAB4146899.1"/>
    <property type="molecule type" value="Genomic_DNA"/>
</dbReference>
<accession>A0A6J5MTI7</accession>
<reference evidence="1" key="1">
    <citation type="submission" date="2020-04" db="EMBL/GenBank/DDBJ databases">
        <authorList>
            <person name="Chiriac C."/>
            <person name="Salcher M."/>
            <person name="Ghai R."/>
            <person name="Kavagutti S V."/>
        </authorList>
    </citation>
    <scope>NUCLEOTIDE SEQUENCE</scope>
</reference>
<name>A0A6J5MTI7_9CAUD</name>
<evidence type="ECO:0000313" key="1">
    <source>
        <dbReference type="EMBL" id="CAB4146899.1"/>
    </source>
</evidence>
<proteinExistence type="predicted"/>
<sequence length="55" mass="6400">MNKPIKMAKRSQEALAKPGLKLLTPLEGKKIMIIGSRDGERWKHLFSLNKWRLIK</sequence>
<protein>
    <submittedName>
        <fullName evidence="1">Uncharacterized protein</fullName>
    </submittedName>
</protein>